<dbReference type="GO" id="GO:0003676">
    <property type="term" value="F:nucleic acid binding"/>
    <property type="evidence" value="ECO:0007669"/>
    <property type="project" value="InterPro"/>
</dbReference>
<proteinExistence type="predicted"/>
<reference evidence="2 3" key="1">
    <citation type="submission" date="2014-02" db="EMBL/GenBank/DDBJ databases">
        <title>Single nucleus genome sequencing reveals high similarity among nuclei of an endomycorrhizal fungus.</title>
        <authorList>
            <person name="Lin K."/>
            <person name="Geurts R."/>
            <person name="Zhang Z."/>
            <person name="Limpens E."/>
            <person name="Saunders D.G."/>
            <person name="Mu D."/>
            <person name="Pang E."/>
            <person name="Cao H."/>
            <person name="Cha H."/>
            <person name="Lin T."/>
            <person name="Zhou Q."/>
            <person name="Shang Y."/>
            <person name="Li Y."/>
            <person name="Ivanov S."/>
            <person name="Sharma T."/>
            <person name="Velzen R.V."/>
            <person name="Ruijter N.D."/>
            <person name="Aanen D.K."/>
            <person name="Win J."/>
            <person name="Kamoun S."/>
            <person name="Bisseling T."/>
            <person name="Huang S."/>
        </authorList>
    </citation>
    <scope>NUCLEOTIDE SEQUENCE [LARGE SCALE GENOMIC DNA]</scope>
    <source>
        <strain evidence="3">DAOM197198w</strain>
    </source>
</reference>
<protein>
    <recommendedName>
        <fullName evidence="1">RNase H type-1 domain-containing protein</fullName>
    </recommendedName>
</protein>
<dbReference type="InterPro" id="IPR036397">
    <property type="entry name" value="RNaseH_sf"/>
</dbReference>
<evidence type="ECO:0000259" key="1">
    <source>
        <dbReference type="PROSITE" id="PS50879"/>
    </source>
</evidence>
<dbReference type="CDD" id="cd09276">
    <property type="entry name" value="Rnase_HI_RT_non_LTR"/>
    <property type="match status" value="1"/>
</dbReference>
<sequence length="749" mass="84840">MTPKAFKAYFPILRKCQLFYLSQLVTPQGTHLISWKAYYDNLVGRRGPGRIPYWYKDIQQATTIPDTNNRLLAQFIATPTIDSSFYELAPCTSSPPTTKNWIVTLDDYGSPLFGKQLLVQASRGTCSIVHWISPDCESSPGDLIRLSPCPGCAAHTPLPPSKKRNADLTLCTPTVSLQHSLILPTTNERIRRNTSEVTSSFTWADIEDGVRLYYSRLDFDFVSSSDDIVEAFAPPITIESSAAAVFSNSPLVVSSDSRYIFFTDGSLINLGTPDVSMGWSWMQIVPDAGFPNSIATYAHGLIRDNPSSFRAEAAAIYAVLTISPRDSEVTIYTDSQTAIDGLRSCSSSVYLNSRLYYKTSNFELWAIIERTILSKNLTVLPVKVKAHSGNYLNDFADSLANTAHTASSSILISGMDLASAHDFVLTYDNDIVCESNPRHLLKQYYQTQLMRDLLNLTRFYFISLLSSNTDYIVDWELTWFTLNFKPSYDASFTLEHASRHLTFKFKLFLDDLPTLEKLKRTRPDLYIDELTCRSCIDRMEDLMHLFMCKRRRLPMQQILQSYQKHLISKILDAGILANIDPTPFIAKLTSLSCWSFSSTNWSSFALVRGCLPKLFIDLFVDLSIPRFSAIKVVAAIHNNFVQKFRRRIWNPRSYEKCRWENAMNITYKLKTTPKPSNLPLSIYIPYSSLPPPTLHDSRDSGTDWLKNSMKYAFAGWSVDFYSGRAVRYFVSIVASTLVGIYQGRRSGEI</sequence>
<dbReference type="AlphaFoldDB" id="A0A015L225"/>
<accession>A0A015L225</accession>
<dbReference type="Gene3D" id="3.30.420.10">
    <property type="entry name" value="Ribonuclease H-like superfamily/Ribonuclease H"/>
    <property type="match status" value="1"/>
</dbReference>
<dbReference type="STRING" id="1432141.A0A015L225"/>
<dbReference type="EMBL" id="JEMT01018897">
    <property type="protein sequence ID" value="EXX66421.1"/>
    <property type="molecule type" value="Genomic_DNA"/>
</dbReference>
<comment type="caution">
    <text evidence="2">The sequence shown here is derived from an EMBL/GenBank/DDBJ whole genome shotgun (WGS) entry which is preliminary data.</text>
</comment>
<evidence type="ECO:0000313" key="2">
    <source>
        <dbReference type="EMBL" id="EXX66421.1"/>
    </source>
</evidence>
<dbReference type="Proteomes" id="UP000022910">
    <property type="component" value="Unassembled WGS sequence"/>
</dbReference>
<name>A0A015L225_RHIIW</name>
<dbReference type="GO" id="GO:0004523">
    <property type="term" value="F:RNA-DNA hybrid ribonuclease activity"/>
    <property type="evidence" value="ECO:0007669"/>
    <property type="project" value="InterPro"/>
</dbReference>
<dbReference type="Pfam" id="PF00075">
    <property type="entry name" value="RNase_H"/>
    <property type="match status" value="1"/>
</dbReference>
<keyword evidence="3" id="KW-1185">Reference proteome</keyword>
<dbReference type="SUPFAM" id="SSF53098">
    <property type="entry name" value="Ribonuclease H-like"/>
    <property type="match status" value="1"/>
</dbReference>
<gene>
    <name evidence="2" type="ORF">RirG_123950</name>
</gene>
<dbReference type="InterPro" id="IPR012337">
    <property type="entry name" value="RNaseH-like_sf"/>
</dbReference>
<dbReference type="PROSITE" id="PS50879">
    <property type="entry name" value="RNASE_H_1"/>
    <property type="match status" value="1"/>
</dbReference>
<evidence type="ECO:0000313" key="3">
    <source>
        <dbReference type="Proteomes" id="UP000022910"/>
    </source>
</evidence>
<feature type="domain" description="RNase H type-1" evidence="1">
    <location>
        <begin position="255"/>
        <end position="405"/>
    </location>
</feature>
<organism evidence="2 3">
    <name type="scientific">Rhizophagus irregularis (strain DAOM 197198w)</name>
    <name type="common">Glomus intraradices</name>
    <dbReference type="NCBI Taxonomy" id="1432141"/>
    <lineage>
        <taxon>Eukaryota</taxon>
        <taxon>Fungi</taxon>
        <taxon>Fungi incertae sedis</taxon>
        <taxon>Mucoromycota</taxon>
        <taxon>Glomeromycotina</taxon>
        <taxon>Glomeromycetes</taxon>
        <taxon>Glomerales</taxon>
        <taxon>Glomeraceae</taxon>
        <taxon>Rhizophagus</taxon>
    </lineage>
</organism>
<dbReference type="InterPro" id="IPR002156">
    <property type="entry name" value="RNaseH_domain"/>
</dbReference>
<dbReference type="HOGENOM" id="CLU_002435_1_0_1"/>